<keyword evidence="1" id="KW-0175">Coiled coil</keyword>
<keyword evidence="3" id="KW-1185">Reference proteome</keyword>
<evidence type="ECO:0000256" key="1">
    <source>
        <dbReference type="SAM" id="Coils"/>
    </source>
</evidence>
<dbReference type="AlphaFoldDB" id="A0A8S1NLS0"/>
<evidence type="ECO:0000313" key="2">
    <source>
        <dbReference type="EMBL" id="CAD8093080.1"/>
    </source>
</evidence>
<sequence length="412" mass="48638">MIQSITKDSKNMTKLKMKKINKERKLEKLLKKGDDRVTKELKEKKGSQNNQKVQNHYQGVKFYINNKNNSKCFNINLKKRPTIDNFELPLIHKVQALQSKRVLGLPVDTQKRIWIAGVMNQDGKLYYSEFATIMRLIAYCQNGFEFNEQLLNSNSPVPDGRNINTQQQQQPQQQSIQQSQQQQFNNFQQAQNQTYAIVILTIFTLFQYKKVCYLRINLLLLFIQQLFVERISLYLKYYLNLYFNQQEGINNKIKFRSTSQTILQIISGLPTQPQRAGSQNELQGSNLQTSYQQNKIKNQFQQIQFANNKKDVEFLNQTKQKLQSFYDFLKNEQDELQAQITSSNDQQTQIQHQMNILQDSILNQLQINQNLQKQLYELKQTNQIEDDYDYSNYRAKKYKVVSGGNQNIENFL</sequence>
<accession>A0A8S1NLS0</accession>
<proteinExistence type="predicted"/>
<comment type="caution">
    <text evidence="2">The sequence shown here is derived from an EMBL/GenBank/DDBJ whole genome shotgun (WGS) entry which is preliminary data.</text>
</comment>
<organism evidence="2 3">
    <name type="scientific">Paramecium primaurelia</name>
    <dbReference type="NCBI Taxonomy" id="5886"/>
    <lineage>
        <taxon>Eukaryota</taxon>
        <taxon>Sar</taxon>
        <taxon>Alveolata</taxon>
        <taxon>Ciliophora</taxon>
        <taxon>Intramacronucleata</taxon>
        <taxon>Oligohymenophorea</taxon>
        <taxon>Peniculida</taxon>
        <taxon>Parameciidae</taxon>
        <taxon>Paramecium</taxon>
    </lineage>
</organism>
<gene>
    <name evidence="2" type="ORF">PPRIM_AZ9-3.1.T0920110</name>
</gene>
<dbReference type="EMBL" id="CAJJDM010000095">
    <property type="protein sequence ID" value="CAD8093080.1"/>
    <property type="molecule type" value="Genomic_DNA"/>
</dbReference>
<reference evidence="2" key="1">
    <citation type="submission" date="2021-01" db="EMBL/GenBank/DDBJ databases">
        <authorList>
            <consortium name="Genoscope - CEA"/>
            <person name="William W."/>
        </authorList>
    </citation>
    <scope>NUCLEOTIDE SEQUENCE</scope>
</reference>
<feature type="coiled-coil region" evidence="1">
    <location>
        <begin position="312"/>
        <end position="346"/>
    </location>
</feature>
<evidence type="ECO:0000313" key="3">
    <source>
        <dbReference type="Proteomes" id="UP000688137"/>
    </source>
</evidence>
<name>A0A8S1NLS0_PARPR</name>
<dbReference type="Proteomes" id="UP000688137">
    <property type="component" value="Unassembled WGS sequence"/>
</dbReference>
<protein>
    <submittedName>
        <fullName evidence="2">Uncharacterized protein</fullName>
    </submittedName>
</protein>